<feature type="region of interest" description="Disordered" evidence="1">
    <location>
        <begin position="28"/>
        <end position="49"/>
    </location>
</feature>
<reference evidence="3 4" key="1">
    <citation type="submission" date="2019-12" db="EMBL/GenBank/DDBJ databases">
        <title>Spirosoma sp. HMF4905 genome sequencing and assembly.</title>
        <authorList>
            <person name="Kang H."/>
            <person name="Cha I."/>
            <person name="Kim H."/>
            <person name="Joh K."/>
        </authorList>
    </citation>
    <scope>NUCLEOTIDE SEQUENCE [LARGE SCALE GENOMIC DNA]</scope>
    <source>
        <strain evidence="3 4">HMF4905</strain>
    </source>
</reference>
<comment type="caution">
    <text evidence="3">The sequence shown here is derived from an EMBL/GenBank/DDBJ whole genome shotgun (WGS) entry which is preliminary data.</text>
</comment>
<evidence type="ECO:0000256" key="2">
    <source>
        <dbReference type="SAM" id="SignalP"/>
    </source>
</evidence>
<feature type="chain" id="PRO_5029466790" description="Lipoprotein" evidence="2">
    <location>
        <begin position="24"/>
        <end position="49"/>
    </location>
</feature>
<evidence type="ECO:0000313" key="4">
    <source>
        <dbReference type="Proteomes" id="UP000436006"/>
    </source>
</evidence>
<evidence type="ECO:0000313" key="3">
    <source>
        <dbReference type="EMBL" id="MVM36327.1"/>
    </source>
</evidence>
<evidence type="ECO:0008006" key="5">
    <source>
        <dbReference type="Google" id="ProtNLM"/>
    </source>
</evidence>
<dbReference type="AlphaFoldDB" id="A0A7K1SRC1"/>
<accession>A0A7K1SRC1</accession>
<sequence length="49" mass="5170">MKKKSLITGWAAILTLVTMLVMSACEPSTVSPRYGDDPPEKPIKPPGGG</sequence>
<organism evidence="3 4">
    <name type="scientific">Spirosoma arboris</name>
    <dbReference type="NCBI Taxonomy" id="2682092"/>
    <lineage>
        <taxon>Bacteria</taxon>
        <taxon>Pseudomonadati</taxon>
        <taxon>Bacteroidota</taxon>
        <taxon>Cytophagia</taxon>
        <taxon>Cytophagales</taxon>
        <taxon>Cytophagaceae</taxon>
        <taxon>Spirosoma</taxon>
    </lineage>
</organism>
<protein>
    <recommendedName>
        <fullName evidence="5">Lipoprotein</fullName>
    </recommendedName>
</protein>
<dbReference type="EMBL" id="WPIN01000040">
    <property type="protein sequence ID" value="MVM36327.1"/>
    <property type="molecule type" value="Genomic_DNA"/>
</dbReference>
<gene>
    <name evidence="3" type="ORF">GO755_40365</name>
</gene>
<evidence type="ECO:0000256" key="1">
    <source>
        <dbReference type="SAM" id="MobiDB-lite"/>
    </source>
</evidence>
<keyword evidence="4" id="KW-1185">Reference proteome</keyword>
<feature type="compositionally biased region" description="Basic and acidic residues" evidence="1">
    <location>
        <begin position="34"/>
        <end position="43"/>
    </location>
</feature>
<dbReference type="Proteomes" id="UP000436006">
    <property type="component" value="Unassembled WGS sequence"/>
</dbReference>
<proteinExistence type="predicted"/>
<dbReference type="PROSITE" id="PS51257">
    <property type="entry name" value="PROKAR_LIPOPROTEIN"/>
    <property type="match status" value="1"/>
</dbReference>
<feature type="signal peptide" evidence="2">
    <location>
        <begin position="1"/>
        <end position="23"/>
    </location>
</feature>
<keyword evidence="2" id="KW-0732">Signal</keyword>
<name>A0A7K1SRC1_9BACT</name>
<dbReference type="RefSeq" id="WP_157591122.1">
    <property type="nucleotide sequence ID" value="NZ_WPIN01000040.1"/>
</dbReference>